<organism evidence="1 2">
    <name type="scientific">Heterotrigona itama</name>
    <dbReference type="NCBI Taxonomy" id="395501"/>
    <lineage>
        <taxon>Eukaryota</taxon>
        <taxon>Metazoa</taxon>
        <taxon>Ecdysozoa</taxon>
        <taxon>Arthropoda</taxon>
        <taxon>Hexapoda</taxon>
        <taxon>Insecta</taxon>
        <taxon>Pterygota</taxon>
        <taxon>Neoptera</taxon>
        <taxon>Endopterygota</taxon>
        <taxon>Hymenoptera</taxon>
        <taxon>Apocrita</taxon>
        <taxon>Aculeata</taxon>
        <taxon>Apoidea</taxon>
        <taxon>Anthophila</taxon>
        <taxon>Apidae</taxon>
        <taxon>Heterotrigona</taxon>
    </lineage>
</organism>
<evidence type="ECO:0000313" key="1">
    <source>
        <dbReference type="EMBL" id="CAD1469959.1"/>
    </source>
</evidence>
<comment type="caution">
    <text evidence="1">The sequence shown here is derived from an EMBL/GenBank/DDBJ whole genome shotgun (WGS) entry which is preliminary data.</text>
</comment>
<evidence type="ECO:0008006" key="3">
    <source>
        <dbReference type="Google" id="ProtNLM"/>
    </source>
</evidence>
<keyword evidence="2" id="KW-1185">Reference proteome</keyword>
<proteinExistence type="predicted"/>
<sequence>EPTKWGIRMYVLTNSNTGYTHSFLPYYGSSTTESLIQPYLPVTARIILHLYKKLIDLNPDELLKLKCYTTGTIDQNRKYKSLHLKA</sequence>
<evidence type="ECO:0000313" key="2">
    <source>
        <dbReference type="Proteomes" id="UP000752696"/>
    </source>
</evidence>
<gene>
    <name evidence="1" type="ORF">MHI_LOCUS170486</name>
</gene>
<dbReference type="Proteomes" id="UP000752696">
    <property type="component" value="Unassembled WGS sequence"/>
</dbReference>
<dbReference type="OrthoDB" id="6094901at2759"/>
<accession>A0A6V7GZG6</accession>
<dbReference type="EMBL" id="CAJDYZ010003235">
    <property type="protein sequence ID" value="CAD1469959.1"/>
    <property type="molecule type" value="Genomic_DNA"/>
</dbReference>
<name>A0A6V7GZG6_9HYME</name>
<reference evidence="1" key="1">
    <citation type="submission" date="2020-07" db="EMBL/GenBank/DDBJ databases">
        <authorList>
            <person name="Nazaruddin N."/>
        </authorList>
    </citation>
    <scope>NUCLEOTIDE SEQUENCE</scope>
</reference>
<protein>
    <recommendedName>
        <fullName evidence="3">PiggyBac transposable element-derived protein domain-containing protein</fullName>
    </recommendedName>
</protein>
<feature type="non-terminal residue" evidence="1">
    <location>
        <position position="1"/>
    </location>
</feature>
<dbReference type="AlphaFoldDB" id="A0A6V7GZG6"/>